<gene>
    <name evidence="1" type="ORF">PSON_ATCC_30995.1.T0980184</name>
</gene>
<proteinExistence type="predicted"/>
<evidence type="ECO:0000313" key="1">
    <source>
        <dbReference type="EMBL" id="CAD8111657.1"/>
    </source>
</evidence>
<dbReference type="EMBL" id="CAJJDN010000098">
    <property type="protein sequence ID" value="CAD8111657.1"/>
    <property type="molecule type" value="Genomic_DNA"/>
</dbReference>
<keyword evidence="2" id="KW-1185">Reference proteome</keyword>
<comment type="caution">
    <text evidence="1">The sequence shown here is derived from an EMBL/GenBank/DDBJ whole genome shotgun (WGS) entry which is preliminary data.</text>
</comment>
<dbReference type="Proteomes" id="UP000692954">
    <property type="component" value="Unassembled WGS sequence"/>
</dbReference>
<reference evidence="1" key="1">
    <citation type="submission" date="2021-01" db="EMBL/GenBank/DDBJ databases">
        <authorList>
            <consortium name="Genoscope - CEA"/>
            <person name="William W."/>
        </authorList>
    </citation>
    <scope>NUCLEOTIDE SEQUENCE</scope>
</reference>
<evidence type="ECO:0000313" key="2">
    <source>
        <dbReference type="Proteomes" id="UP000692954"/>
    </source>
</evidence>
<organism evidence="1 2">
    <name type="scientific">Paramecium sonneborni</name>
    <dbReference type="NCBI Taxonomy" id="65129"/>
    <lineage>
        <taxon>Eukaryota</taxon>
        <taxon>Sar</taxon>
        <taxon>Alveolata</taxon>
        <taxon>Ciliophora</taxon>
        <taxon>Intramacronucleata</taxon>
        <taxon>Oligohymenophorea</taxon>
        <taxon>Peniculida</taxon>
        <taxon>Parameciidae</taxon>
        <taxon>Paramecium</taxon>
    </lineage>
</organism>
<accession>A0A8S1Q9E2</accession>
<name>A0A8S1Q9E2_9CILI</name>
<dbReference type="AlphaFoldDB" id="A0A8S1Q9E2"/>
<sequence>MNKKGQCVIQINSLRYVVSMINQNHVQQIQQVCLLILSLKQSTNQIEGQLQNIQENYQLSHHKIWQKYIIDIYQKRLDCKIMKVILQKELFHIQQQM</sequence>
<protein>
    <submittedName>
        <fullName evidence="1">Uncharacterized protein</fullName>
    </submittedName>
</protein>